<dbReference type="PANTHER" id="PTHR46797:SF1">
    <property type="entry name" value="METHYLPHOSPHONATE SYNTHASE"/>
    <property type="match status" value="1"/>
</dbReference>
<feature type="compositionally biased region" description="Low complexity" evidence="2">
    <location>
        <begin position="192"/>
        <end position="201"/>
    </location>
</feature>
<protein>
    <recommendedName>
        <fullName evidence="3">HTH cro/C1-type domain-containing protein</fullName>
    </recommendedName>
</protein>
<dbReference type="PROSITE" id="PS50943">
    <property type="entry name" value="HTH_CROC1"/>
    <property type="match status" value="1"/>
</dbReference>
<evidence type="ECO:0000256" key="1">
    <source>
        <dbReference type="ARBA" id="ARBA00023125"/>
    </source>
</evidence>
<dbReference type="Proteomes" id="UP000643165">
    <property type="component" value="Unassembled WGS sequence"/>
</dbReference>
<dbReference type="EMBL" id="BOPB01000001">
    <property type="protein sequence ID" value="GIJ19406.1"/>
    <property type="molecule type" value="Genomic_DNA"/>
</dbReference>
<dbReference type="Gene3D" id="1.10.260.40">
    <property type="entry name" value="lambda repressor-like DNA-binding domains"/>
    <property type="match status" value="1"/>
</dbReference>
<dbReference type="RefSeq" id="WP_239095601.1">
    <property type="nucleotide sequence ID" value="NZ_BOPB01000001.1"/>
</dbReference>
<keyword evidence="1" id="KW-0238">DNA-binding</keyword>
<comment type="caution">
    <text evidence="4">The sequence shown here is derived from an EMBL/GenBank/DDBJ whole genome shotgun (WGS) entry which is preliminary data.</text>
</comment>
<evidence type="ECO:0000259" key="3">
    <source>
        <dbReference type="PROSITE" id="PS50943"/>
    </source>
</evidence>
<reference evidence="4 5" key="1">
    <citation type="submission" date="2021-01" db="EMBL/GenBank/DDBJ databases">
        <title>Whole genome shotgun sequence of Verrucosispora lutea NBRC 106530.</title>
        <authorList>
            <person name="Komaki H."/>
            <person name="Tamura T."/>
        </authorList>
    </citation>
    <scope>NUCLEOTIDE SEQUENCE [LARGE SCALE GENOMIC DNA]</scope>
    <source>
        <strain evidence="4 5">NBRC 106530</strain>
    </source>
</reference>
<feature type="region of interest" description="Disordered" evidence="2">
    <location>
        <begin position="189"/>
        <end position="223"/>
    </location>
</feature>
<dbReference type="SMART" id="SM00530">
    <property type="entry name" value="HTH_XRE"/>
    <property type="match status" value="1"/>
</dbReference>
<dbReference type="SUPFAM" id="SSF47413">
    <property type="entry name" value="lambda repressor-like DNA-binding domains"/>
    <property type="match status" value="1"/>
</dbReference>
<feature type="region of interest" description="Disordered" evidence="2">
    <location>
        <begin position="82"/>
        <end position="110"/>
    </location>
</feature>
<dbReference type="Pfam" id="PF01381">
    <property type="entry name" value="HTH_3"/>
    <property type="match status" value="1"/>
</dbReference>
<evidence type="ECO:0000313" key="4">
    <source>
        <dbReference type="EMBL" id="GIJ19406.1"/>
    </source>
</evidence>
<evidence type="ECO:0000256" key="2">
    <source>
        <dbReference type="SAM" id="MobiDB-lite"/>
    </source>
</evidence>
<evidence type="ECO:0000313" key="5">
    <source>
        <dbReference type="Proteomes" id="UP000643165"/>
    </source>
</evidence>
<accession>A0ABQ4INB9</accession>
<name>A0ABQ4INB9_9ACTN</name>
<dbReference type="InterPro" id="IPR010982">
    <property type="entry name" value="Lambda_DNA-bd_dom_sf"/>
</dbReference>
<feature type="domain" description="HTH cro/C1-type" evidence="3">
    <location>
        <begin position="12"/>
        <end position="66"/>
    </location>
</feature>
<dbReference type="CDD" id="cd00093">
    <property type="entry name" value="HTH_XRE"/>
    <property type="match status" value="1"/>
</dbReference>
<proteinExistence type="predicted"/>
<sequence length="223" mass="23743">MSLLRRVIGAVLRRKRQHQGRTLREVALAAGVSVPYLSEVERGRKEASSEVLAAICRALGLHLSDLLEEVRDELRRVERRLPATGPAGRVPTTRPGDPTTAVVGRGTDGSTQPVARLNTLGFGSDLTAVLGGNGVVDGAFHGGWARPVGRLDTIGTQSTVTGGIRIIAFADPTGPVHVVARRPILRRTMPGRSPAAAPLRTSARRRPTRRTSTMHAAVGSRPD</sequence>
<keyword evidence="5" id="KW-1185">Reference proteome</keyword>
<dbReference type="InterPro" id="IPR001387">
    <property type="entry name" value="Cro/C1-type_HTH"/>
</dbReference>
<gene>
    <name evidence="4" type="ORF">Vlu01_00300</name>
</gene>
<organism evidence="4 5">
    <name type="scientific">Micromonospora lutea</name>
    <dbReference type="NCBI Taxonomy" id="419825"/>
    <lineage>
        <taxon>Bacteria</taxon>
        <taxon>Bacillati</taxon>
        <taxon>Actinomycetota</taxon>
        <taxon>Actinomycetes</taxon>
        <taxon>Micromonosporales</taxon>
        <taxon>Micromonosporaceae</taxon>
        <taxon>Micromonospora</taxon>
    </lineage>
</organism>
<dbReference type="InterPro" id="IPR050807">
    <property type="entry name" value="TransReg_Diox_bact_type"/>
</dbReference>
<dbReference type="PANTHER" id="PTHR46797">
    <property type="entry name" value="HTH-TYPE TRANSCRIPTIONAL REGULATOR"/>
    <property type="match status" value="1"/>
</dbReference>